<sequence>MDQYDYRQYDRIWERVAPTLNPYPAARTQNSAAAAPMTVQEEETLPGAQQDPCCMGSAAAESIEVLKGFIEEELADRRYYLAFARQAPNPSAARTLREIAADEAGHAKRLLAVYYLITGECFRPAFGSERISIGPWCAALRGRYHEEACGGFNYIRAAEGTTDPCLNKLLTQLSEDEYRHADRMLALLERAL</sequence>
<accession>A0ABS6F7Q3</accession>
<organism evidence="2 3">
    <name type="scientific">Dysosmobacter acutus</name>
    <dbReference type="NCBI Taxonomy" id="2841504"/>
    <lineage>
        <taxon>Bacteria</taxon>
        <taxon>Bacillati</taxon>
        <taxon>Bacillota</taxon>
        <taxon>Clostridia</taxon>
        <taxon>Eubacteriales</taxon>
        <taxon>Oscillospiraceae</taxon>
        <taxon>Dysosmobacter</taxon>
    </lineage>
</organism>
<evidence type="ECO:0000259" key="1">
    <source>
        <dbReference type="Pfam" id="PF02915"/>
    </source>
</evidence>
<dbReference type="CDD" id="cd00657">
    <property type="entry name" value="Ferritin_like"/>
    <property type="match status" value="1"/>
</dbReference>
<feature type="domain" description="Rubrerythrin diiron-binding" evidence="1">
    <location>
        <begin position="65"/>
        <end position="187"/>
    </location>
</feature>
<comment type="caution">
    <text evidence="2">The sequence shown here is derived from an EMBL/GenBank/DDBJ whole genome shotgun (WGS) entry which is preliminary data.</text>
</comment>
<evidence type="ECO:0000313" key="2">
    <source>
        <dbReference type="EMBL" id="MBU5626316.1"/>
    </source>
</evidence>
<dbReference type="Pfam" id="PF02915">
    <property type="entry name" value="Rubrerythrin"/>
    <property type="match status" value="1"/>
</dbReference>
<name>A0ABS6F7Q3_9FIRM</name>
<dbReference type="RefSeq" id="WP_216631820.1">
    <property type="nucleotide sequence ID" value="NZ_JAHLQN010000001.1"/>
</dbReference>
<dbReference type="InterPro" id="IPR003251">
    <property type="entry name" value="Rr_diiron-bd_dom"/>
</dbReference>
<evidence type="ECO:0000313" key="3">
    <source>
        <dbReference type="Proteomes" id="UP000787672"/>
    </source>
</evidence>
<keyword evidence="3" id="KW-1185">Reference proteome</keyword>
<proteinExistence type="predicted"/>
<reference evidence="2 3" key="1">
    <citation type="submission" date="2021-06" db="EMBL/GenBank/DDBJ databases">
        <authorList>
            <person name="Sun Q."/>
            <person name="Li D."/>
        </authorList>
    </citation>
    <scope>NUCLEOTIDE SEQUENCE [LARGE SCALE GENOMIC DNA]</scope>
    <source>
        <strain evidence="2 3">MSJ-2</strain>
    </source>
</reference>
<gene>
    <name evidence="2" type="ORF">KQI82_05190</name>
</gene>
<protein>
    <submittedName>
        <fullName evidence="2">Ferritin-like domain-containing protein</fullName>
    </submittedName>
</protein>
<dbReference type="EMBL" id="JAHLQN010000001">
    <property type="protein sequence ID" value="MBU5626316.1"/>
    <property type="molecule type" value="Genomic_DNA"/>
</dbReference>
<dbReference type="Proteomes" id="UP000787672">
    <property type="component" value="Unassembled WGS sequence"/>
</dbReference>